<dbReference type="GeneID" id="28985267"/>
<feature type="region of interest" description="Disordered" evidence="1">
    <location>
        <begin position="274"/>
        <end position="389"/>
    </location>
</feature>
<dbReference type="OrthoDB" id="5419821at2759"/>
<organism evidence="2 3">
    <name type="scientific">Cutaneotrichosporon oleaginosum</name>
    <dbReference type="NCBI Taxonomy" id="879819"/>
    <lineage>
        <taxon>Eukaryota</taxon>
        <taxon>Fungi</taxon>
        <taxon>Dikarya</taxon>
        <taxon>Basidiomycota</taxon>
        <taxon>Agaricomycotina</taxon>
        <taxon>Tremellomycetes</taxon>
        <taxon>Trichosporonales</taxon>
        <taxon>Trichosporonaceae</taxon>
        <taxon>Cutaneotrichosporon</taxon>
    </lineage>
</organism>
<feature type="compositionally biased region" description="Polar residues" evidence="1">
    <location>
        <begin position="410"/>
        <end position="420"/>
    </location>
</feature>
<feature type="compositionally biased region" description="Pro residues" evidence="1">
    <location>
        <begin position="366"/>
        <end position="388"/>
    </location>
</feature>
<evidence type="ECO:0000256" key="1">
    <source>
        <dbReference type="SAM" id="MobiDB-lite"/>
    </source>
</evidence>
<dbReference type="EMBL" id="KQ087305">
    <property type="protein sequence ID" value="KLT38448.1"/>
    <property type="molecule type" value="Genomic_DNA"/>
</dbReference>
<dbReference type="Proteomes" id="UP000053611">
    <property type="component" value="Unassembled WGS sequence"/>
</dbReference>
<reference evidence="2 3" key="1">
    <citation type="submission" date="2015-03" db="EMBL/GenBank/DDBJ databases">
        <title>Genomics and transcriptomics of the oil-accumulating basidiomycete yeast T. oleaginosus allow insights into substrate utilization and the diverse evolutionary trajectories of mating systems in fungi.</title>
        <authorList>
            <consortium name="DOE Joint Genome Institute"/>
            <person name="Kourist R."/>
            <person name="Kracht O."/>
            <person name="Bracharz F."/>
            <person name="Lipzen A."/>
            <person name="Nolan M."/>
            <person name="Ohm R."/>
            <person name="Grigoriev I."/>
            <person name="Sun S."/>
            <person name="Heitman J."/>
            <person name="Bruck T."/>
            <person name="Nowrousian M."/>
        </authorList>
    </citation>
    <scope>NUCLEOTIDE SEQUENCE [LARGE SCALE GENOMIC DNA]</scope>
    <source>
        <strain evidence="2 3">IBC0246</strain>
    </source>
</reference>
<sequence length="442" mass="50171">MNEDLGIEVRVCIDGKQRCTSIQRFIEGRIPFISPNTREKFWYTDCPGQKGGKPLPIVLKQRFDQLSIQVVEYRHLDIHQQRDIFQRVQLGMPLSAAEKLQALGGHWSTWITQLEKKYINANGGLKDTLPKFDVTRGRPFQILASLVMMVYDPESKTVPHSTTMTKFLERGDKPERSFQLKVEMTLSIFVAISTDYYDVAFGTIESRVAPVEFMGIGLLIFKRMNSYGMLRLAKEITKMREHLRDDFRDIRANTNLFKAIYAYIETVPAGKLPGETSAREEFSGAGSDDEAQQERIRKRQREEDRDGNYYDAAAARGEESVVAAGLRSKKQKKKKNKDKDKEMSPIKRSPGSTQTAPQLVADQLVQPPPAYVPRPQAPAPPVQAPRPAPIAMDHGAAYAPALPVDHSHMQNRSPPQYNVSTYRNQAFNHPSYGYQQPPYGRR</sequence>
<feature type="region of interest" description="Disordered" evidence="1">
    <location>
        <begin position="401"/>
        <end position="420"/>
    </location>
</feature>
<gene>
    <name evidence="2" type="ORF">CC85DRAFT_289512</name>
</gene>
<feature type="compositionally biased region" description="Basic and acidic residues" evidence="1">
    <location>
        <begin position="292"/>
        <end position="308"/>
    </location>
</feature>
<evidence type="ECO:0008006" key="4">
    <source>
        <dbReference type="Google" id="ProtNLM"/>
    </source>
</evidence>
<dbReference type="STRING" id="879819.A0A0J0XBK2"/>
<accession>A0A0J0XBK2</accession>
<dbReference type="RefSeq" id="XP_018274939.1">
    <property type="nucleotide sequence ID" value="XM_018424664.1"/>
</dbReference>
<evidence type="ECO:0000313" key="2">
    <source>
        <dbReference type="EMBL" id="KLT38448.1"/>
    </source>
</evidence>
<dbReference type="PANTHER" id="PTHR39639">
    <property type="entry name" value="CHROMOSOME 16, WHOLE GENOME SHOTGUN SEQUENCE"/>
    <property type="match status" value="1"/>
</dbReference>
<dbReference type="PANTHER" id="PTHR39639:SF1">
    <property type="entry name" value="DUF262 DOMAIN-CONTAINING PROTEIN"/>
    <property type="match status" value="1"/>
</dbReference>
<evidence type="ECO:0000313" key="3">
    <source>
        <dbReference type="Proteomes" id="UP000053611"/>
    </source>
</evidence>
<protein>
    <recommendedName>
        <fullName evidence="4">DUF262 domain-containing protein</fullName>
    </recommendedName>
</protein>
<keyword evidence="3" id="KW-1185">Reference proteome</keyword>
<feature type="compositionally biased region" description="Basic residues" evidence="1">
    <location>
        <begin position="327"/>
        <end position="336"/>
    </location>
</feature>
<name>A0A0J0XBK2_9TREE</name>
<dbReference type="AlphaFoldDB" id="A0A0J0XBK2"/>
<proteinExistence type="predicted"/>